<evidence type="ECO:0000256" key="1">
    <source>
        <dbReference type="ARBA" id="ARBA00010652"/>
    </source>
</evidence>
<feature type="domain" description="PPE" evidence="3">
    <location>
        <begin position="70"/>
        <end position="147"/>
    </location>
</feature>
<evidence type="ECO:0000313" key="5">
    <source>
        <dbReference type="Proteomes" id="UP000734823"/>
    </source>
</evidence>
<accession>A0ABR7LD09</accession>
<dbReference type="Gene3D" id="1.20.1260.20">
    <property type="entry name" value="PPE superfamily"/>
    <property type="match status" value="1"/>
</dbReference>
<feature type="region of interest" description="Disordered" evidence="2">
    <location>
        <begin position="361"/>
        <end position="388"/>
    </location>
</feature>
<dbReference type="EMBL" id="JABVED010000016">
    <property type="protein sequence ID" value="MBC6450383.1"/>
    <property type="molecule type" value="Genomic_DNA"/>
</dbReference>
<keyword evidence="5" id="KW-1185">Reference proteome</keyword>
<feature type="region of interest" description="Disordered" evidence="2">
    <location>
        <begin position="218"/>
        <end position="282"/>
    </location>
</feature>
<protein>
    <recommendedName>
        <fullName evidence="3">PPE domain-containing protein</fullName>
    </recommendedName>
</protein>
<sequence length="404" mass="40641">MIDVEQLVRRVKENAEQAAAARAAAEQDRRRRRETDDTYVTGGVHWNGYSLETLQRMVGDHANPSQLDMLAEEWARHGDRIGRAAKDLSRSLSRLMDFWSGTASEAANRTVITNAAWVSEMAATAKSMADPIQDAGGALRSAQDTMPGRPRSAWYATAGGGAAVGFAVGGPIGAAFGAALGGLASAFGFGSNKKKLKRKAVQTMQRFEAAVLGIDGSTPRFGGSASGVDPGTGPGTTPPPGVGTPGPGVTVPGGPSHPGWNGANPPTGGTTPSFAPPFGSGWEVRWQGLTGYGGGNAGLGAGGLNGLGAGAFGFGAGGLGTGRGGLGAGPGAGVRGGANGRGARAGAGRFGRVNGFGDAARGMGGAGAASGREEEDSEHRRRVPIEEDPFAITDLKSAPPVIGL</sequence>
<evidence type="ECO:0000256" key="2">
    <source>
        <dbReference type="SAM" id="MobiDB-lite"/>
    </source>
</evidence>
<proteinExistence type="inferred from homology"/>
<comment type="caution">
    <text evidence="4">The sequence shown here is derived from an EMBL/GenBank/DDBJ whole genome shotgun (WGS) entry which is preliminary data.</text>
</comment>
<name>A0ABR7LD09_9PSEU</name>
<dbReference type="InterPro" id="IPR038332">
    <property type="entry name" value="PPE_sf"/>
</dbReference>
<evidence type="ECO:0000313" key="4">
    <source>
        <dbReference type="EMBL" id="MBC6450383.1"/>
    </source>
</evidence>
<organism evidence="4 5">
    <name type="scientific">Actinokineospora xionganensis</name>
    <dbReference type="NCBI Taxonomy" id="2684470"/>
    <lineage>
        <taxon>Bacteria</taxon>
        <taxon>Bacillati</taxon>
        <taxon>Actinomycetota</taxon>
        <taxon>Actinomycetes</taxon>
        <taxon>Pseudonocardiales</taxon>
        <taxon>Pseudonocardiaceae</taxon>
        <taxon>Actinokineospora</taxon>
    </lineage>
</organism>
<reference evidence="4 5" key="1">
    <citation type="submission" date="2020-06" db="EMBL/GenBank/DDBJ databases">
        <title>Actinokineospora xiongansis sp. nov., isolated from soil of Baiyangdian.</title>
        <authorList>
            <person name="Zhang X."/>
        </authorList>
    </citation>
    <scope>NUCLEOTIDE SEQUENCE [LARGE SCALE GENOMIC DNA]</scope>
    <source>
        <strain evidence="4 5">HBU206404</strain>
    </source>
</reference>
<evidence type="ECO:0000259" key="3">
    <source>
        <dbReference type="Pfam" id="PF00823"/>
    </source>
</evidence>
<comment type="similarity">
    <text evidence="1">Belongs to the mycobacterial PPE family.</text>
</comment>
<dbReference type="Proteomes" id="UP000734823">
    <property type="component" value="Unassembled WGS sequence"/>
</dbReference>
<dbReference type="SUPFAM" id="SSF140459">
    <property type="entry name" value="PE/PPE dimer-like"/>
    <property type="match status" value="1"/>
</dbReference>
<dbReference type="InterPro" id="IPR000030">
    <property type="entry name" value="PPE_dom"/>
</dbReference>
<dbReference type="RefSeq" id="WP_187223486.1">
    <property type="nucleotide sequence ID" value="NZ_JABVED010000016.1"/>
</dbReference>
<gene>
    <name evidence="4" type="ORF">GPZ80_24805</name>
</gene>
<dbReference type="Pfam" id="PF00823">
    <property type="entry name" value="PPE"/>
    <property type="match status" value="1"/>
</dbReference>